<feature type="domain" description="Histidine kinase/HSP90-like ATPase" evidence="10">
    <location>
        <begin position="288"/>
        <end position="372"/>
    </location>
</feature>
<evidence type="ECO:0000256" key="4">
    <source>
        <dbReference type="ARBA" id="ARBA00022679"/>
    </source>
</evidence>
<comment type="catalytic activity">
    <reaction evidence="1">
        <text>ATP + protein L-histidine = ADP + protein N-phospho-L-histidine.</text>
        <dbReference type="EC" id="2.7.13.3"/>
    </reaction>
</comment>
<reference evidence="12 13" key="1">
    <citation type="submission" date="2020-07" db="EMBL/GenBank/DDBJ databases">
        <title>Sequencing the genomes of 1000 actinobacteria strains.</title>
        <authorList>
            <person name="Klenk H.-P."/>
        </authorList>
    </citation>
    <scope>NUCLEOTIDE SEQUENCE [LARGE SCALE GENOMIC DNA]</scope>
    <source>
        <strain evidence="12 13">DSM 104001</strain>
    </source>
</reference>
<dbReference type="GO" id="GO:0046983">
    <property type="term" value="F:protein dimerization activity"/>
    <property type="evidence" value="ECO:0007669"/>
    <property type="project" value="InterPro"/>
</dbReference>
<name>A0A853CI16_9ACTN</name>
<dbReference type="EMBL" id="JACBZT010000001">
    <property type="protein sequence ID" value="NYJ07595.1"/>
    <property type="molecule type" value="Genomic_DNA"/>
</dbReference>
<dbReference type="PANTHER" id="PTHR24421">
    <property type="entry name" value="NITRATE/NITRITE SENSOR PROTEIN NARX-RELATED"/>
    <property type="match status" value="1"/>
</dbReference>
<dbReference type="SUPFAM" id="SSF55874">
    <property type="entry name" value="ATPase domain of HSP90 chaperone/DNA topoisomerase II/histidine kinase"/>
    <property type="match status" value="1"/>
</dbReference>
<keyword evidence="9" id="KW-0812">Transmembrane</keyword>
<keyword evidence="6 12" id="KW-0418">Kinase</keyword>
<organism evidence="12 13">
    <name type="scientific">Petropleomorpha daqingensis</name>
    <dbReference type="NCBI Taxonomy" id="2026353"/>
    <lineage>
        <taxon>Bacteria</taxon>
        <taxon>Bacillati</taxon>
        <taxon>Actinomycetota</taxon>
        <taxon>Actinomycetes</taxon>
        <taxon>Geodermatophilales</taxon>
        <taxon>Geodermatophilaceae</taxon>
        <taxon>Petropleomorpha</taxon>
    </lineage>
</organism>
<evidence type="ECO:0000313" key="12">
    <source>
        <dbReference type="EMBL" id="NYJ07595.1"/>
    </source>
</evidence>
<evidence type="ECO:0000256" key="8">
    <source>
        <dbReference type="ARBA" id="ARBA00023012"/>
    </source>
</evidence>
<evidence type="ECO:0000256" key="5">
    <source>
        <dbReference type="ARBA" id="ARBA00022741"/>
    </source>
</evidence>
<gene>
    <name evidence="12" type="ORF">GGQ55_003873</name>
</gene>
<keyword evidence="13" id="KW-1185">Reference proteome</keyword>
<keyword evidence="8" id="KW-0902">Two-component regulatory system</keyword>
<sequence>MHTSVRFDWRDLVPALPLLAIGLGGTGRAAAQQPDWVQPLDGWAYALVAVAAAALLLRRAAPRTAAVVSGLATTVYLAAGYAYGPILLCLPAAVWAVAARRPWREAAAWTGALVLVTGVAPAFGRSPGEGWLAPLVWATAWAALVGGVAAISAARQVRRRSEAGVREEQARRAVSEERLQMAQDVHDGVGHGLAVIAMHAGVALHVLDRDPERARELLTTIQATSREALDGLRADLDRWRAPDDAAARRPTPGLAELPRLLERMRAGGLRLTGWIDPGPDVPEDVGAAAYRIVQESLTNVLRHAGGAAAEVRLSRRAGRLEVEVRDDGHGAAAPPGSGITGMRHRAAAVGGELMAGPAPEGGFVVRAALPLAVASRVETP</sequence>
<keyword evidence="9" id="KW-1133">Transmembrane helix</keyword>
<evidence type="ECO:0000256" key="3">
    <source>
        <dbReference type="ARBA" id="ARBA00022553"/>
    </source>
</evidence>
<keyword evidence="4" id="KW-0808">Transferase</keyword>
<evidence type="ECO:0000256" key="6">
    <source>
        <dbReference type="ARBA" id="ARBA00022777"/>
    </source>
</evidence>
<dbReference type="GO" id="GO:0000155">
    <property type="term" value="F:phosphorelay sensor kinase activity"/>
    <property type="evidence" value="ECO:0007669"/>
    <property type="project" value="InterPro"/>
</dbReference>
<dbReference type="CDD" id="cd16917">
    <property type="entry name" value="HATPase_UhpB-NarQ-NarX-like"/>
    <property type="match status" value="1"/>
</dbReference>
<proteinExistence type="predicted"/>
<keyword evidence="5" id="KW-0547">Nucleotide-binding</keyword>
<feature type="transmembrane region" description="Helical" evidence="9">
    <location>
        <begin position="130"/>
        <end position="151"/>
    </location>
</feature>
<dbReference type="Pfam" id="PF07730">
    <property type="entry name" value="HisKA_3"/>
    <property type="match status" value="1"/>
</dbReference>
<protein>
    <recommendedName>
        <fullName evidence="2">histidine kinase</fullName>
        <ecNumber evidence="2">2.7.13.3</ecNumber>
    </recommendedName>
</protein>
<keyword evidence="7" id="KW-0067">ATP-binding</keyword>
<feature type="transmembrane region" description="Helical" evidence="9">
    <location>
        <begin position="12"/>
        <end position="31"/>
    </location>
</feature>
<dbReference type="PANTHER" id="PTHR24421:SF10">
    <property type="entry name" value="NITRATE_NITRITE SENSOR PROTEIN NARQ"/>
    <property type="match status" value="1"/>
</dbReference>
<keyword evidence="9" id="KW-0472">Membrane</keyword>
<evidence type="ECO:0000313" key="13">
    <source>
        <dbReference type="Proteomes" id="UP000541969"/>
    </source>
</evidence>
<dbReference type="Gene3D" id="1.20.5.1930">
    <property type="match status" value="1"/>
</dbReference>
<evidence type="ECO:0000256" key="1">
    <source>
        <dbReference type="ARBA" id="ARBA00000085"/>
    </source>
</evidence>
<dbReference type="InterPro" id="IPR003594">
    <property type="entry name" value="HATPase_dom"/>
</dbReference>
<feature type="transmembrane region" description="Helical" evidence="9">
    <location>
        <begin position="81"/>
        <end position="99"/>
    </location>
</feature>
<dbReference type="RefSeq" id="WP_179719565.1">
    <property type="nucleotide sequence ID" value="NZ_JACBZT010000001.1"/>
</dbReference>
<feature type="transmembrane region" description="Helical" evidence="9">
    <location>
        <begin position="43"/>
        <end position="61"/>
    </location>
</feature>
<evidence type="ECO:0000259" key="10">
    <source>
        <dbReference type="Pfam" id="PF02518"/>
    </source>
</evidence>
<dbReference type="Gene3D" id="3.30.565.10">
    <property type="entry name" value="Histidine kinase-like ATPase, C-terminal domain"/>
    <property type="match status" value="1"/>
</dbReference>
<accession>A0A853CI16</accession>
<evidence type="ECO:0000259" key="11">
    <source>
        <dbReference type="Pfam" id="PF07730"/>
    </source>
</evidence>
<keyword evidence="3" id="KW-0597">Phosphoprotein</keyword>
<dbReference type="InterPro" id="IPR050482">
    <property type="entry name" value="Sensor_HK_TwoCompSys"/>
</dbReference>
<dbReference type="Proteomes" id="UP000541969">
    <property type="component" value="Unassembled WGS sequence"/>
</dbReference>
<dbReference type="GO" id="GO:0016020">
    <property type="term" value="C:membrane"/>
    <property type="evidence" value="ECO:0007669"/>
    <property type="project" value="InterPro"/>
</dbReference>
<feature type="domain" description="Signal transduction histidine kinase subgroup 3 dimerisation and phosphoacceptor" evidence="11">
    <location>
        <begin position="177"/>
        <end position="242"/>
    </location>
</feature>
<dbReference type="Pfam" id="PF02518">
    <property type="entry name" value="HATPase_c"/>
    <property type="match status" value="1"/>
</dbReference>
<evidence type="ECO:0000256" key="9">
    <source>
        <dbReference type="SAM" id="Phobius"/>
    </source>
</evidence>
<feature type="transmembrane region" description="Helical" evidence="9">
    <location>
        <begin position="106"/>
        <end position="124"/>
    </location>
</feature>
<dbReference type="InterPro" id="IPR011712">
    <property type="entry name" value="Sig_transdc_His_kin_sub3_dim/P"/>
</dbReference>
<evidence type="ECO:0000256" key="7">
    <source>
        <dbReference type="ARBA" id="ARBA00022840"/>
    </source>
</evidence>
<dbReference type="AlphaFoldDB" id="A0A853CI16"/>
<evidence type="ECO:0000256" key="2">
    <source>
        <dbReference type="ARBA" id="ARBA00012438"/>
    </source>
</evidence>
<dbReference type="EC" id="2.7.13.3" evidence="2"/>
<comment type="caution">
    <text evidence="12">The sequence shown here is derived from an EMBL/GenBank/DDBJ whole genome shotgun (WGS) entry which is preliminary data.</text>
</comment>
<dbReference type="InterPro" id="IPR036890">
    <property type="entry name" value="HATPase_C_sf"/>
</dbReference>
<dbReference type="GO" id="GO:0005524">
    <property type="term" value="F:ATP binding"/>
    <property type="evidence" value="ECO:0007669"/>
    <property type="project" value="UniProtKB-KW"/>
</dbReference>